<evidence type="ECO:0000313" key="1">
    <source>
        <dbReference type="EMBL" id="KAK4107839.1"/>
    </source>
</evidence>
<accession>A0AAN6QFJ3</accession>
<proteinExistence type="predicted"/>
<dbReference type="Proteomes" id="UP001302812">
    <property type="component" value="Unassembled WGS sequence"/>
</dbReference>
<name>A0AAN6QFJ3_9PEZI</name>
<dbReference type="RefSeq" id="XP_064665409.1">
    <property type="nucleotide sequence ID" value="XM_064809715.1"/>
</dbReference>
<dbReference type="EMBL" id="MU853368">
    <property type="protein sequence ID" value="KAK4107839.1"/>
    <property type="molecule type" value="Genomic_DNA"/>
</dbReference>
<reference evidence="1" key="1">
    <citation type="journal article" date="2023" name="Mol. Phylogenet. Evol.">
        <title>Genome-scale phylogeny and comparative genomics of the fungal order Sordariales.</title>
        <authorList>
            <person name="Hensen N."/>
            <person name="Bonometti L."/>
            <person name="Westerberg I."/>
            <person name="Brannstrom I.O."/>
            <person name="Guillou S."/>
            <person name="Cros-Aarteil S."/>
            <person name="Calhoun S."/>
            <person name="Haridas S."/>
            <person name="Kuo A."/>
            <person name="Mondo S."/>
            <person name="Pangilinan J."/>
            <person name="Riley R."/>
            <person name="LaButti K."/>
            <person name="Andreopoulos B."/>
            <person name="Lipzen A."/>
            <person name="Chen C."/>
            <person name="Yan M."/>
            <person name="Daum C."/>
            <person name="Ng V."/>
            <person name="Clum A."/>
            <person name="Steindorff A."/>
            <person name="Ohm R.A."/>
            <person name="Martin F."/>
            <person name="Silar P."/>
            <person name="Natvig D.O."/>
            <person name="Lalanne C."/>
            <person name="Gautier V."/>
            <person name="Ament-Velasquez S.L."/>
            <person name="Kruys A."/>
            <person name="Hutchinson M.I."/>
            <person name="Powell A.J."/>
            <person name="Barry K."/>
            <person name="Miller A.N."/>
            <person name="Grigoriev I.V."/>
            <person name="Debuchy R."/>
            <person name="Gladieux P."/>
            <person name="Hiltunen Thoren M."/>
            <person name="Johannesson H."/>
        </authorList>
    </citation>
    <scope>NUCLEOTIDE SEQUENCE</scope>
    <source>
        <strain evidence="1">CBS 508.74</strain>
    </source>
</reference>
<gene>
    <name evidence="1" type="ORF">N656DRAFT_460353</name>
</gene>
<reference evidence="1" key="2">
    <citation type="submission" date="2023-05" db="EMBL/GenBank/DDBJ databases">
        <authorList>
            <consortium name="Lawrence Berkeley National Laboratory"/>
            <person name="Steindorff A."/>
            <person name="Hensen N."/>
            <person name="Bonometti L."/>
            <person name="Westerberg I."/>
            <person name="Brannstrom I.O."/>
            <person name="Guillou S."/>
            <person name="Cros-Aarteil S."/>
            <person name="Calhoun S."/>
            <person name="Haridas S."/>
            <person name="Kuo A."/>
            <person name="Mondo S."/>
            <person name="Pangilinan J."/>
            <person name="Riley R."/>
            <person name="Labutti K."/>
            <person name="Andreopoulos B."/>
            <person name="Lipzen A."/>
            <person name="Chen C."/>
            <person name="Yanf M."/>
            <person name="Daum C."/>
            <person name="Ng V."/>
            <person name="Clum A."/>
            <person name="Ohm R."/>
            <person name="Martin F."/>
            <person name="Silar P."/>
            <person name="Natvig D."/>
            <person name="Lalanne C."/>
            <person name="Gautier V."/>
            <person name="Ament-Velasquez S.L."/>
            <person name="Kruys A."/>
            <person name="Hutchinson M.I."/>
            <person name="Powell A.J."/>
            <person name="Barry K."/>
            <person name="Miller A.N."/>
            <person name="Grigoriev I.V."/>
            <person name="Debuchy R."/>
            <person name="Gladieux P."/>
            <person name="Thoren M.H."/>
            <person name="Johannesson H."/>
        </authorList>
    </citation>
    <scope>NUCLEOTIDE SEQUENCE</scope>
    <source>
        <strain evidence="1">CBS 508.74</strain>
    </source>
</reference>
<dbReference type="GeneID" id="89933839"/>
<protein>
    <submittedName>
        <fullName evidence="1">Uncharacterized protein</fullName>
    </submittedName>
</protein>
<sequence>MVTIPSDSKLPYESLKRLVFSCWETDTTLDRVAPILKLASNLKILHCHSYTQTSDLFSAYLGRETPAAPPPLWHLTELVLVDSHMAASSLRNLLNAVGPNLSKVRIRRCADPHTVFSPDEVVKVGDVVTVLRPWSHVLRELRFSVFCENGDEYAVVLSTTLRNVSSLRDFSALEVLVTRAEYFGFYGREVRDEEDALVSSLPPSLRYLRLYANANSLNFLPSALWDLSEASKRGQFKHLDPIEIGYVGVDELADEPGSEAEIFYDLNGVWWGLDSWTFSVNRYSFWEDWHYSIFM</sequence>
<organism evidence="1 2">
    <name type="scientific">Canariomyces notabilis</name>
    <dbReference type="NCBI Taxonomy" id="2074819"/>
    <lineage>
        <taxon>Eukaryota</taxon>
        <taxon>Fungi</taxon>
        <taxon>Dikarya</taxon>
        <taxon>Ascomycota</taxon>
        <taxon>Pezizomycotina</taxon>
        <taxon>Sordariomycetes</taxon>
        <taxon>Sordariomycetidae</taxon>
        <taxon>Sordariales</taxon>
        <taxon>Chaetomiaceae</taxon>
        <taxon>Canariomyces</taxon>
    </lineage>
</organism>
<comment type="caution">
    <text evidence="1">The sequence shown here is derived from an EMBL/GenBank/DDBJ whole genome shotgun (WGS) entry which is preliminary data.</text>
</comment>
<dbReference type="AlphaFoldDB" id="A0AAN6QFJ3"/>
<keyword evidence="2" id="KW-1185">Reference proteome</keyword>
<evidence type="ECO:0000313" key="2">
    <source>
        <dbReference type="Proteomes" id="UP001302812"/>
    </source>
</evidence>